<name>A0A0K2T4K0_LEPSM</name>
<proteinExistence type="predicted"/>
<reference evidence="1" key="1">
    <citation type="submission" date="2014-05" db="EMBL/GenBank/DDBJ databases">
        <authorList>
            <person name="Chronopoulou M."/>
        </authorList>
    </citation>
    <scope>NUCLEOTIDE SEQUENCE</scope>
    <source>
        <tissue evidence="1">Whole organism</tissue>
    </source>
</reference>
<sequence>FSKICVYIGNRNIKTIIPPSVESFTVFLAYISHFLVFSNDPTFECLPNPLSDVFQHIQPASCFDKSCLITKWKSLLLPNLTLCFFVYP</sequence>
<dbReference type="EMBL" id="HACA01003648">
    <property type="protein sequence ID" value="CDW21009.1"/>
    <property type="molecule type" value="Transcribed_RNA"/>
</dbReference>
<dbReference type="AlphaFoldDB" id="A0A0K2T4K0"/>
<organism evidence="1">
    <name type="scientific">Lepeophtheirus salmonis</name>
    <name type="common">Salmon louse</name>
    <name type="synonym">Caligus salmonis</name>
    <dbReference type="NCBI Taxonomy" id="72036"/>
    <lineage>
        <taxon>Eukaryota</taxon>
        <taxon>Metazoa</taxon>
        <taxon>Ecdysozoa</taxon>
        <taxon>Arthropoda</taxon>
        <taxon>Crustacea</taxon>
        <taxon>Multicrustacea</taxon>
        <taxon>Hexanauplia</taxon>
        <taxon>Copepoda</taxon>
        <taxon>Siphonostomatoida</taxon>
        <taxon>Caligidae</taxon>
        <taxon>Lepeophtheirus</taxon>
    </lineage>
</organism>
<protein>
    <submittedName>
        <fullName evidence="1">Uncharacterized protein</fullName>
    </submittedName>
</protein>
<evidence type="ECO:0000313" key="1">
    <source>
        <dbReference type="EMBL" id="CDW21009.1"/>
    </source>
</evidence>
<accession>A0A0K2T4K0</accession>
<feature type="non-terminal residue" evidence="1">
    <location>
        <position position="1"/>
    </location>
</feature>